<feature type="transmembrane region" description="Helical" evidence="4">
    <location>
        <begin position="416"/>
        <end position="435"/>
    </location>
</feature>
<keyword evidence="4" id="KW-1133">Transmembrane helix</keyword>
<evidence type="ECO:0000256" key="3">
    <source>
        <dbReference type="SAM" id="MobiDB-lite"/>
    </source>
</evidence>
<accession>A0ABT8J4H5</accession>
<feature type="region of interest" description="Disordered" evidence="3">
    <location>
        <begin position="516"/>
        <end position="565"/>
    </location>
</feature>
<dbReference type="InterPro" id="IPR050768">
    <property type="entry name" value="UPF0353/GerABKA_families"/>
</dbReference>
<reference evidence="5" key="1">
    <citation type="submission" date="2023-03" db="EMBL/GenBank/DDBJ databases">
        <title>MT1 and MT2 Draft Genomes of Novel Species.</title>
        <authorList>
            <person name="Venkateswaran K."/>
        </authorList>
    </citation>
    <scope>NUCLEOTIDE SEQUENCE</scope>
    <source>
        <strain evidence="5">F6_3S_P_1C</strain>
    </source>
</reference>
<gene>
    <name evidence="5" type="ORF">P5G61_01980</name>
</gene>
<evidence type="ECO:0000313" key="6">
    <source>
        <dbReference type="Proteomes" id="UP001174205"/>
    </source>
</evidence>
<evidence type="ECO:0000256" key="4">
    <source>
        <dbReference type="SAM" id="Phobius"/>
    </source>
</evidence>
<sequence>MSGWKKFKKYVIADLSEGPNSDQTFSLGHWNTENKGEPSQPSSQDEHVEMPQAQPWSSDKKAPSLSLVMKENIDWLSKQFSYPQSSGLIFHPVAIGSPDTEGMVIFMESQVDARLLYETVIHPLLRANLSMDQPMKIETLENEILTNCKQNATSSLEHIVQDILKGSAIVMVNGLDEAVIVDVKDGNERSLENPKTENVILGSQVGFTENIQTNLSLIKRRLQTPDLMVESGVVGTISRTSISIVYLQSIANPSLVNEVRRRIANVKMDYIGDSGMLEQWIEDRPNSIYPGMLSTERPDRATSQIVDGYVCILVDNSPFALIVPSQFPLFLQTAEDSNLRWQYSSFLRIIRVVGFFLSLYLPALFVAIANFHQEMIPTTLVLAIASTRESIPLPVAAEAFLLEAMFELIREAGVRIPSVIGPTIGIVGALILGQAAVQANIVSPIMVIITAATALASYTIPNYNMQFATRILRFVYLACASFMGLIGILLLSMILWTDWIATNRFGVPSLSPITPKHPGDNSLLRNPWHHQTRRPASLRPQKKNKMGEPEAITPPSPSGEEGGPS</sequence>
<dbReference type="PANTHER" id="PTHR22550:SF5">
    <property type="entry name" value="LEUCINE ZIPPER PROTEIN 4"/>
    <property type="match status" value="1"/>
</dbReference>
<feature type="transmembrane region" description="Helical" evidence="4">
    <location>
        <begin position="349"/>
        <end position="371"/>
    </location>
</feature>
<feature type="region of interest" description="Disordered" evidence="3">
    <location>
        <begin position="17"/>
        <end position="62"/>
    </location>
</feature>
<feature type="compositionally biased region" description="Polar residues" evidence="3">
    <location>
        <begin position="18"/>
        <end position="43"/>
    </location>
</feature>
<comment type="caution">
    <text evidence="5">The sequence shown here is derived from an EMBL/GenBank/DDBJ whole genome shotgun (WGS) entry which is preliminary data.</text>
</comment>
<evidence type="ECO:0000313" key="5">
    <source>
        <dbReference type="EMBL" id="MDN4599981.1"/>
    </source>
</evidence>
<comment type="similarity">
    <text evidence="1">Belongs to the GerABKA family.</text>
</comment>
<dbReference type="Pfam" id="PF03323">
    <property type="entry name" value="GerA"/>
    <property type="match status" value="1"/>
</dbReference>
<evidence type="ECO:0000256" key="1">
    <source>
        <dbReference type="ARBA" id="ARBA00005278"/>
    </source>
</evidence>
<dbReference type="Proteomes" id="UP001174205">
    <property type="component" value="Unassembled WGS sequence"/>
</dbReference>
<proteinExistence type="inferred from homology"/>
<keyword evidence="6" id="KW-1185">Reference proteome</keyword>
<dbReference type="EMBL" id="JAROCD010000001">
    <property type="protein sequence ID" value="MDN4599981.1"/>
    <property type="molecule type" value="Genomic_DNA"/>
</dbReference>
<dbReference type="PANTHER" id="PTHR22550">
    <property type="entry name" value="SPORE GERMINATION PROTEIN"/>
    <property type="match status" value="1"/>
</dbReference>
<dbReference type="InterPro" id="IPR004995">
    <property type="entry name" value="Spore_Ger"/>
</dbReference>
<feature type="transmembrane region" description="Helical" evidence="4">
    <location>
        <begin position="472"/>
        <end position="496"/>
    </location>
</feature>
<dbReference type="PIRSF" id="PIRSF005690">
    <property type="entry name" value="GerBA"/>
    <property type="match status" value="1"/>
</dbReference>
<dbReference type="RefSeq" id="WP_301243908.1">
    <property type="nucleotide sequence ID" value="NZ_JAROCD010000001.1"/>
</dbReference>
<organism evidence="5 6">
    <name type="scientific">Paenibacillus vandeheii</name>
    <dbReference type="NCBI Taxonomy" id="3035917"/>
    <lineage>
        <taxon>Bacteria</taxon>
        <taxon>Bacillati</taxon>
        <taxon>Bacillota</taxon>
        <taxon>Bacilli</taxon>
        <taxon>Bacillales</taxon>
        <taxon>Paenibacillaceae</taxon>
        <taxon>Paenibacillus</taxon>
    </lineage>
</organism>
<protein>
    <submittedName>
        <fullName evidence="5">Spore germination protein</fullName>
    </submittedName>
</protein>
<keyword evidence="2 4" id="KW-0472">Membrane</keyword>
<feature type="transmembrane region" description="Helical" evidence="4">
    <location>
        <begin position="441"/>
        <end position="460"/>
    </location>
</feature>
<keyword evidence="4" id="KW-0812">Transmembrane</keyword>
<evidence type="ECO:0000256" key="2">
    <source>
        <dbReference type="ARBA" id="ARBA00023136"/>
    </source>
</evidence>
<name>A0ABT8J4H5_9BACL</name>